<dbReference type="Proteomes" id="UP001055879">
    <property type="component" value="Linkage Group LG01"/>
</dbReference>
<comment type="caution">
    <text evidence="1">The sequence shown here is derived from an EMBL/GenBank/DDBJ whole genome shotgun (WGS) entry which is preliminary data.</text>
</comment>
<protein>
    <submittedName>
        <fullName evidence="1">Uncharacterized protein</fullName>
    </submittedName>
</protein>
<sequence>MQFLKKKIGSEGPIGFRTSFFLFFGFPKLKSQTQCRISLRYNVRSTNSLHVITIEFELHREILAQKLE</sequence>
<gene>
    <name evidence="1" type="ORF">L6452_00261</name>
</gene>
<evidence type="ECO:0000313" key="1">
    <source>
        <dbReference type="EMBL" id="KAI3769161.1"/>
    </source>
</evidence>
<reference evidence="2" key="1">
    <citation type="journal article" date="2022" name="Mol. Ecol. Resour.">
        <title>The genomes of chicory, endive, great burdock and yacon provide insights into Asteraceae palaeo-polyploidization history and plant inulin production.</title>
        <authorList>
            <person name="Fan W."/>
            <person name="Wang S."/>
            <person name="Wang H."/>
            <person name="Wang A."/>
            <person name="Jiang F."/>
            <person name="Liu H."/>
            <person name="Zhao H."/>
            <person name="Xu D."/>
            <person name="Zhang Y."/>
        </authorList>
    </citation>
    <scope>NUCLEOTIDE SEQUENCE [LARGE SCALE GENOMIC DNA]</scope>
    <source>
        <strain evidence="2">cv. Niubang</strain>
    </source>
</reference>
<dbReference type="EMBL" id="CM042047">
    <property type="protein sequence ID" value="KAI3769161.1"/>
    <property type="molecule type" value="Genomic_DNA"/>
</dbReference>
<reference evidence="1 2" key="2">
    <citation type="journal article" date="2022" name="Mol. Ecol. Resour.">
        <title>The genomes of chicory, endive, great burdock and yacon provide insights into Asteraceae paleo-polyploidization history and plant inulin production.</title>
        <authorList>
            <person name="Fan W."/>
            <person name="Wang S."/>
            <person name="Wang H."/>
            <person name="Wang A."/>
            <person name="Jiang F."/>
            <person name="Liu H."/>
            <person name="Zhao H."/>
            <person name="Xu D."/>
            <person name="Zhang Y."/>
        </authorList>
    </citation>
    <scope>NUCLEOTIDE SEQUENCE [LARGE SCALE GENOMIC DNA]</scope>
    <source>
        <strain evidence="2">cv. Niubang</strain>
    </source>
</reference>
<keyword evidence="2" id="KW-1185">Reference proteome</keyword>
<organism evidence="1 2">
    <name type="scientific">Arctium lappa</name>
    <name type="common">Greater burdock</name>
    <name type="synonym">Lappa major</name>
    <dbReference type="NCBI Taxonomy" id="4217"/>
    <lineage>
        <taxon>Eukaryota</taxon>
        <taxon>Viridiplantae</taxon>
        <taxon>Streptophyta</taxon>
        <taxon>Embryophyta</taxon>
        <taxon>Tracheophyta</taxon>
        <taxon>Spermatophyta</taxon>
        <taxon>Magnoliopsida</taxon>
        <taxon>eudicotyledons</taxon>
        <taxon>Gunneridae</taxon>
        <taxon>Pentapetalae</taxon>
        <taxon>asterids</taxon>
        <taxon>campanulids</taxon>
        <taxon>Asterales</taxon>
        <taxon>Asteraceae</taxon>
        <taxon>Carduoideae</taxon>
        <taxon>Cardueae</taxon>
        <taxon>Arctiinae</taxon>
        <taxon>Arctium</taxon>
    </lineage>
</organism>
<evidence type="ECO:0000313" key="2">
    <source>
        <dbReference type="Proteomes" id="UP001055879"/>
    </source>
</evidence>
<name>A0ACB9FDU5_ARCLA</name>
<proteinExistence type="predicted"/>
<accession>A0ACB9FDU5</accession>